<evidence type="ECO:0000256" key="2">
    <source>
        <dbReference type="ARBA" id="ARBA00022771"/>
    </source>
</evidence>
<feature type="region of interest" description="Disordered" evidence="4">
    <location>
        <begin position="129"/>
        <end position="162"/>
    </location>
</feature>
<dbReference type="AlphaFoldDB" id="A0AAV1WAU6"/>
<reference evidence="7 8" key="1">
    <citation type="submission" date="2024-03" db="EMBL/GenBank/DDBJ databases">
        <authorList>
            <person name="Martinez-Hernandez J."/>
        </authorList>
    </citation>
    <scope>NUCLEOTIDE SEQUENCE [LARGE SCALE GENOMIC DNA]</scope>
</reference>
<proteinExistence type="predicted"/>
<evidence type="ECO:0000256" key="3">
    <source>
        <dbReference type="ARBA" id="ARBA00022833"/>
    </source>
</evidence>
<keyword evidence="3" id="KW-0862">Zinc</keyword>
<feature type="domain" description="DUF659" evidence="6">
    <location>
        <begin position="308"/>
        <end position="461"/>
    </location>
</feature>
<dbReference type="SUPFAM" id="SSF53098">
    <property type="entry name" value="Ribonuclease H-like"/>
    <property type="match status" value="1"/>
</dbReference>
<evidence type="ECO:0008006" key="9">
    <source>
        <dbReference type="Google" id="ProtNLM"/>
    </source>
</evidence>
<name>A0AAV1WAU6_LUPLU</name>
<dbReference type="GO" id="GO:0003677">
    <property type="term" value="F:DNA binding"/>
    <property type="evidence" value="ECO:0007669"/>
    <property type="project" value="InterPro"/>
</dbReference>
<organism evidence="7 8">
    <name type="scientific">Lupinus luteus</name>
    <name type="common">European yellow lupine</name>
    <dbReference type="NCBI Taxonomy" id="3873"/>
    <lineage>
        <taxon>Eukaryota</taxon>
        <taxon>Viridiplantae</taxon>
        <taxon>Streptophyta</taxon>
        <taxon>Embryophyta</taxon>
        <taxon>Tracheophyta</taxon>
        <taxon>Spermatophyta</taxon>
        <taxon>Magnoliopsida</taxon>
        <taxon>eudicotyledons</taxon>
        <taxon>Gunneridae</taxon>
        <taxon>Pentapetalae</taxon>
        <taxon>rosids</taxon>
        <taxon>fabids</taxon>
        <taxon>Fabales</taxon>
        <taxon>Fabaceae</taxon>
        <taxon>Papilionoideae</taxon>
        <taxon>50 kb inversion clade</taxon>
        <taxon>genistoids sensu lato</taxon>
        <taxon>core genistoids</taxon>
        <taxon>Genisteae</taxon>
        <taxon>Lupinus</taxon>
    </lineage>
</organism>
<keyword evidence="2" id="KW-0863">Zinc-finger</keyword>
<keyword evidence="8" id="KW-1185">Reference proteome</keyword>
<evidence type="ECO:0000313" key="7">
    <source>
        <dbReference type="EMBL" id="CAL0306258.1"/>
    </source>
</evidence>
<dbReference type="GO" id="GO:0008270">
    <property type="term" value="F:zinc ion binding"/>
    <property type="evidence" value="ECO:0007669"/>
    <property type="project" value="UniProtKB-KW"/>
</dbReference>
<accession>A0AAV1WAU6</accession>
<dbReference type="InterPro" id="IPR012337">
    <property type="entry name" value="RNaseH-like_sf"/>
</dbReference>
<dbReference type="Pfam" id="PF02892">
    <property type="entry name" value="zf-BED"/>
    <property type="match status" value="1"/>
</dbReference>
<feature type="domain" description="BED-type" evidence="5">
    <location>
        <begin position="22"/>
        <end position="57"/>
    </location>
</feature>
<feature type="compositionally biased region" description="Low complexity" evidence="4">
    <location>
        <begin position="152"/>
        <end position="162"/>
    </location>
</feature>
<dbReference type="InterPro" id="IPR003656">
    <property type="entry name" value="Znf_BED"/>
</dbReference>
<keyword evidence="1" id="KW-0479">Metal-binding</keyword>
<dbReference type="PANTHER" id="PTHR32166:SF122">
    <property type="entry name" value="OS09G0499600 PROTEIN"/>
    <property type="match status" value="1"/>
</dbReference>
<dbReference type="Proteomes" id="UP001497480">
    <property type="component" value="Unassembled WGS sequence"/>
</dbReference>
<evidence type="ECO:0000259" key="5">
    <source>
        <dbReference type="Pfam" id="PF02892"/>
    </source>
</evidence>
<dbReference type="Pfam" id="PF04937">
    <property type="entry name" value="DUF659"/>
    <property type="match status" value="1"/>
</dbReference>
<dbReference type="PANTHER" id="PTHR32166">
    <property type="entry name" value="OSJNBA0013A04.12 PROTEIN"/>
    <property type="match status" value="1"/>
</dbReference>
<gene>
    <name evidence="7" type="ORF">LLUT_LOCUS7318</name>
</gene>
<evidence type="ECO:0000256" key="4">
    <source>
        <dbReference type="SAM" id="MobiDB-lite"/>
    </source>
</evidence>
<evidence type="ECO:0000313" key="8">
    <source>
        <dbReference type="Proteomes" id="UP001497480"/>
    </source>
</evidence>
<dbReference type="InterPro" id="IPR007021">
    <property type="entry name" value="DUF659"/>
</dbReference>
<protein>
    <recommendedName>
        <fullName evidence="9">BED-type domain-containing protein</fullName>
    </recommendedName>
</protein>
<comment type="caution">
    <text evidence="7">The sequence shown here is derived from an EMBL/GenBank/DDBJ whole genome shotgun (WGS) entry which is preliminary data.</text>
</comment>
<evidence type="ECO:0000256" key="1">
    <source>
        <dbReference type="ARBA" id="ARBA00022723"/>
    </source>
</evidence>
<evidence type="ECO:0000259" key="6">
    <source>
        <dbReference type="Pfam" id="PF04937"/>
    </source>
</evidence>
<dbReference type="EMBL" id="CAXHTB010000005">
    <property type="protein sequence ID" value="CAL0306258.1"/>
    <property type="molecule type" value="Genomic_DNA"/>
</dbReference>
<sequence>MPPREEFPAKKLEGAPSEDIGWHFGTQVPKHRNNIKCNLCGKVIKGGVTRLKQHIAHFKGQVAGCPRVTGLVRKSMMKLLLDRKEKKLDSKKRKDEFEARLRGDTNEEDLDDYIDEQVRQAKQASLSSQYEWEQRQHFRQQTRGSRNIYEQDGSSHASGSDASRLQDIDFNLRSTDDDLVRNRSAKQPKIIGRFMDAARKKLREAVGKFIISERVAMNKEEKEMEGGAYITGRLLTKPFWLFAPLAFFLPETISFLDTDLQTKSDEELASLKVALADLPVPLLSRFWAVIPPAAIVAAAEVGQGVKCPTPYEISTVCLKAEYNNMREWIKTLKRTWKETGVTIMCDGWTDSINHKHIMNFLVYSSKGTIFTNSIDVADVGSRNTDYYFQLLNKIVDEVGEEYVVQIVTYNEKAVKATGQKLMEKRPHLYWSACSAHCLDLCLEDIGKKKNVHKSLEEARMVTAFIYNHIWTVNLMKKYTGGREIVRPGITRFATKFLQLQEIVSQKQGNKCSTSKSSENLNFTNKRMGQHLKQGRLFWITTSKVFEPIVKVLRLVDGDTKPTMGFLYEAIDRAKQSIQKNCRYHSQYNDIIDKRWKFMHCDLHSAGMLV</sequence>